<evidence type="ECO:0000313" key="6">
    <source>
        <dbReference type="Proteomes" id="UP000085678"/>
    </source>
</evidence>
<name>A0A1S3JG68_LINAN</name>
<accession>A0A1S3JG68</accession>
<dbReference type="Pfam" id="PF13871">
    <property type="entry name" value="Helicase_C_4"/>
    <property type="match status" value="1"/>
</dbReference>
<dbReference type="Gene3D" id="3.40.50.300">
    <property type="entry name" value="P-loop containing nucleotide triphosphate hydrolases"/>
    <property type="match status" value="1"/>
</dbReference>
<organism evidence="6 7">
    <name type="scientific">Lingula anatina</name>
    <name type="common">Brachiopod</name>
    <name type="synonym">Lingula unguis</name>
    <dbReference type="NCBI Taxonomy" id="7574"/>
    <lineage>
        <taxon>Eukaryota</taxon>
        <taxon>Metazoa</taxon>
        <taxon>Spiralia</taxon>
        <taxon>Lophotrochozoa</taxon>
        <taxon>Brachiopoda</taxon>
        <taxon>Linguliformea</taxon>
        <taxon>Lingulata</taxon>
        <taxon>Lingulida</taxon>
        <taxon>Linguloidea</taxon>
        <taxon>Lingulidae</taxon>
        <taxon>Lingula</taxon>
    </lineage>
</organism>
<dbReference type="Proteomes" id="UP000085678">
    <property type="component" value="Unplaced"/>
</dbReference>
<proteinExistence type="inferred from homology"/>
<comment type="similarity">
    <text evidence="1">Belongs to the SBNO family.</text>
</comment>
<dbReference type="AlphaFoldDB" id="A0A1S3JG68"/>
<dbReference type="SUPFAM" id="SSF52540">
    <property type="entry name" value="P-loop containing nucleoside triphosphate hydrolases"/>
    <property type="match status" value="2"/>
</dbReference>
<dbReference type="InterPro" id="IPR026741">
    <property type="entry name" value="SNO"/>
</dbReference>
<dbReference type="InterPro" id="IPR057332">
    <property type="entry name" value="SBNO_a/b_dom"/>
</dbReference>
<dbReference type="GeneID" id="106172646"/>
<dbReference type="GO" id="GO:0031490">
    <property type="term" value="F:chromatin DNA binding"/>
    <property type="evidence" value="ECO:0007669"/>
    <property type="project" value="TreeGrafter"/>
</dbReference>
<dbReference type="InterPro" id="IPR039187">
    <property type="entry name" value="SNO_AAA"/>
</dbReference>
<dbReference type="GO" id="GO:0006355">
    <property type="term" value="P:regulation of DNA-templated transcription"/>
    <property type="evidence" value="ECO:0007669"/>
    <property type="project" value="InterPro"/>
</dbReference>
<dbReference type="GO" id="GO:0042393">
    <property type="term" value="F:histone binding"/>
    <property type="evidence" value="ECO:0007669"/>
    <property type="project" value="TreeGrafter"/>
</dbReference>
<protein>
    <submittedName>
        <fullName evidence="7">Protein strawberry notch</fullName>
    </submittedName>
</protein>
<sequence>MLEQCTEVTTYDKKMDPRLTSLMAQYNGLQAPIPYVQPNPTAMTPGAYSGMGLSPGLATTGPYSVSQDLQLLRAMGQENVIFNRTEGPDEMTAEIGKMAQEGVEEMKSDEVFSTYKHNPILPDSQEHPGDIVEAGSLAVRRQVDIMGDVTGVGKGRQVDIIGDGTGVGKGRQVDIMGDVTGVGKGRQVDIIGDGTGVGKGRQVDIMGDVTGVGKGRQVDIKGDGTGVGKGRQIAGILLDNFARGRNKHIWFSISTDLIVDARRDLTDIGCHVKVIEGCQQLDRETRVLGLPAGFKEGVIFSTYATLVSSVQKGGSSKQSRLKQLVDWCGGEDFDGCLIFDECHKAKNFVPGKEQASTKVAMAVVTVQRLLPKARVVYCSATGVTDVKNMAFMERLGLWGDGMPFKSFEHFMESVHRKGLEKGWAKGSSDDWSVTAKTMLMDFSKKIKLPDSPLDEIIDQLGGPDSVAEMTGRRGRVVRRCHTLTPSYELRDSDSNGGMDSLNVRERNAFMEGRKLVAIISDAASTGISLHADLRAANQRRRIHLTVELPWSADKAVQQLGRSHRSNQSSGPLYKLLTTNLGGERRFAAAVARRLQSLGALTKGDRRAATGADLTEFNFDTPYGRGALRAMYHAISTRQLVQGVSLSKVTQENFDFAQFNAIMQESLVLMGMVDADAIRAGIPVKEKETGDVGRFLNRILGLAVQKQNLAFNYFTESLETAINSAKKEGRYNEGLLDITAASVQIVGEPRQVFKEVNTGTCTTKHLVLSVDRGMSWERAKTRAEHHSGPHDGFYASKRETRGKKLYILATQKDTSTHLFKVARPNTGVSYFDEEKAELFAKYVPISKETAEKHWKEQYAHAESRCIHGPHCKNGPTCSVGSRCYKLHLLCGGIVTLMSHLETVLTRNAASFHLSKVESSIRVVRVELDDGERVVGIRYPELLIPMAERMMQEQKLVETLSQSQLSVASGQVMRISNTTHPTINHSTVEPETPVNQKSLARALKPPVTIKNFFQSVLKTESKAESGLVGEAEGKESSFSALSAEADGGSAVNESSEAANSNKFTSNIPLSFSSDRGSSFSQNRKRISLSNLPNAKAPKRQKQSNIMASFAAVTKKEENKTFKAARCPICGKEFEKGLSNQALNDHIDNCIIE</sequence>
<dbReference type="Pfam" id="PF25373">
    <property type="entry name" value="SBNO"/>
    <property type="match status" value="1"/>
</dbReference>
<gene>
    <name evidence="7" type="primary">LOC106172646</name>
</gene>
<evidence type="ECO:0000256" key="1">
    <source>
        <dbReference type="ARBA" id="ARBA00006992"/>
    </source>
</evidence>
<evidence type="ECO:0000256" key="2">
    <source>
        <dbReference type="SAM" id="MobiDB-lite"/>
    </source>
</evidence>
<feature type="domain" description="SBNO alpha/beta" evidence="5">
    <location>
        <begin position="773"/>
        <end position="881"/>
    </location>
</feature>
<feature type="domain" description="Strawberry notch AAA" evidence="4">
    <location>
        <begin position="222"/>
        <end position="419"/>
    </location>
</feature>
<dbReference type="InterPro" id="IPR026937">
    <property type="entry name" value="SBNO_Helicase_C_dom"/>
</dbReference>
<dbReference type="InterPro" id="IPR027417">
    <property type="entry name" value="P-loop_NTPase"/>
</dbReference>
<keyword evidence="6" id="KW-1185">Reference proteome</keyword>
<evidence type="ECO:0000259" key="4">
    <source>
        <dbReference type="Pfam" id="PF13872"/>
    </source>
</evidence>
<evidence type="ECO:0000313" key="7">
    <source>
        <dbReference type="RefSeq" id="XP_013408894.1"/>
    </source>
</evidence>
<dbReference type="PANTHER" id="PTHR12706">
    <property type="entry name" value="STRAWBERRY NOTCH-RELATED"/>
    <property type="match status" value="1"/>
</dbReference>
<dbReference type="KEGG" id="lak:106172646"/>
<dbReference type="Pfam" id="PF13872">
    <property type="entry name" value="AAA_34"/>
    <property type="match status" value="1"/>
</dbReference>
<dbReference type="RefSeq" id="XP_013408894.1">
    <property type="nucleotide sequence ID" value="XM_013553440.1"/>
</dbReference>
<dbReference type="PANTHER" id="PTHR12706:SF33">
    <property type="entry name" value="PROTEIN WITH HELICASE_C DOMAIN"/>
    <property type="match status" value="1"/>
</dbReference>
<dbReference type="Gene3D" id="3.30.160.60">
    <property type="entry name" value="Classic Zinc Finger"/>
    <property type="match status" value="1"/>
</dbReference>
<dbReference type="OrthoDB" id="421838at2759"/>
<reference evidence="7" key="1">
    <citation type="submission" date="2025-08" db="UniProtKB">
        <authorList>
            <consortium name="RefSeq"/>
        </authorList>
    </citation>
    <scope>IDENTIFICATION</scope>
    <source>
        <tissue evidence="7">Gonads</tissue>
    </source>
</reference>
<evidence type="ECO:0000259" key="5">
    <source>
        <dbReference type="Pfam" id="PF25373"/>
    </source>
</evidence>
<feature type="domain" description="Strawberry notch helicase C" evidence="3">
    <location>
        <begin position="452"/>
        <end position="736"/>
    </location>
</feature>
<evidence type="ECO:0000259" key="3">
    <source>
        <dbReference type="Pfam" id="PF13871"/>
    </source>
</evidence>
<dbReference type="InParanoid" id="A0A1S3JG68"/>
<dbReference type="GO" id="GO:0005634">
    <property type="term" value="C:nucleus"/>
    <property type="evidence" value="ECO:0007669"/>
    <property type="project" value="TreeGrafter"/>
</dbReference>
<feature type="region of interest" description="Disordered" evidence="2">
    <location>
        <begin position="1072"/>
        <end position="1101"/>
    </location>
</feature>